<reference evidence="3" key="1">
    <citation type="journal article" date="2019" name="Int. J. Syst. Evol. Microbiol.">
        <title>The Global Catalogue of Microorganisms (GCM) 10K type strain sequencing project: providing services to taxonomists for standard genome sequencing and annotation.</title>
        <authorList>
            <consortium name="The Broad Institute Genomics Platform"/>
            <consortium name="The Broad Institute Genome Sequencing Center for Infectious Disease"/>
            <person name="Wu L."/>
            <person name="Ma J."/>
        </authorList>
    </citation>
    <scope>NUCLEOTIDE SEQUENCE [LARGE SCALE GENOMIC DNA]</scope>
    <source>
        <strain evidence="3">CCUG 43114</strain>
    </source>
</reference>
<protein>
    <submittedName>
        <fullName evidence="2">DUF881 domain-containing protein</fullName>
    </submittedName>
</protein>
<organism evidence="2 3">
    <name type="scientific">Aquipuribacter nitratireducens</name>
    <dbReference type="NCBI Taxonomy" id="650104"/>
    <lineage>
        <taxon>Bacteria</taxon>
        <taxon>Bacillati</taxon>
        <taxon>Actinomycetota</taxon>
        <taxon>Actinomycetes</taxon>
        <taxon>Micrococcales</taxon>
        <taxon>Intrasporangiaceae</taxon>
        <taxon>Aquipuribacter</taxon>
    </lineage>
</organism>
<keyword evidence="3" id="KW-1185">Reference proteome</keyword>
<dbReference type="PANTHER" id="PTHR37313:SF4">
    <property type="entry name" value="CONSERVED MEMBRANE PROTEIN-RELATED"/>
    <property type="match status" value="1"/>
</dbReference>
<comment type="caution">
    <text evidence="2">The sequence shown here is derived from an EMBL/GenBank/DDBJ whole genome shotgun (WGS) entry which is preliminary data.</text>
</comment>
<evidence type="ECO:0000313" key="2">
    <source>
        <dbReference type="EMBL" id="MFC5381229.1"/>
    </source>
</evidence>
<evidence type="ECO:0000256" key="1">
    <source>
        <dbReference type="ARBA" id="ARBA00009108"/>
    </source>
</evidence>
<dbReference type="RefSeq" id="WP_340270677.1">
    <property type="nucleotide sequence ID" value="NZ_JBBEOG010000007.1"/>
</dbReference>
<dbReference type="PANTHER" id="PTHR37313">
    <property type="entry name" value="UPF0749 PROTEIN RV1825"/>
    <property type="match status" value="1"/>
</dbReference>
<proteinExistence type="inferred from homology"/>
<name>A0ABW0GPM6_9MICO</name>
<dbReference type="EMBL" id="JBHSLD010000009">
    <property type="protein sequence ID" value="MFC5381229.1"/>
    <property type="molecule type" value="Genomic_DNA"/>
</dbReference>
<accession>A0ABW0GPM6</accession>
<dbReference type="InterPro" id="IPR010273">
    <property type="entry name" value="DUF881"/>
</dbReference>
<comment type="similarity">
    <text evidence="1">Belongs to the UPF0749 family.</text>
</comment>
<sequence length="258" mass="27113">MTTTPPAPPAAPPPRRGIVARLRRQGPGIGVALTLAAAGMLFVAGGTTAQGTDLRDDSADLAGLVRGEAQEAEQVAVVVESLRGEVETLEEQAGRTDPALEARLLTTSEAAGMVPVTGPAVRVVIDDADPSSNRAQRARSLDDLVVHQEDVQGVVNALWRGGAEAMMLMDQRVISTSAVRCVGNTLSLQGRPYSPPYVVTAVGDVAQMQAALEASEAVRTYRQYVETFGLGYEVSVLEEAELPAYTGPLELRHASVVS</sequence>
<dbReference type="Gene3D" id="3.30.70.1880">
    <property type="entry name" value="Protein of unknown function DUF881"/>
    <property type="match status" value="1"/>
</dbReference>
<dbReference type="Pfam" id="PF05949">
    <property type="entry name" value="DUF881"/>
    <property type="match status" value="1"/>
</dbReference>
<dbReference type="Proteomes" id="UP001596122">
    <property type="component" value="Unassembled WGS sequence"/>
</dbReference>
<gene>
    <name evidence="2" type="ORF">ACFPJ6_10535</name>
</gene>
<evidence type="ECO:0000313" key="3">
    <source>
        <dbReference type="Proteomes" id="UP001596122"/>
    </source>
</evidence>